<keyword evidence="2" id="KW-0067">ATP-binding</keyword>
<dbReference type="KEGG" id="vg:10329369"/>
<evidence type="ECO:0000256" key="1">
    <source>
        <dbReference type="ARBA" id="ARBA00022741"/>
    </source>
</evidence>
<dbReference type="EMBL" id="GU071103">
    <property type="protein sequence ID" value="ADO98868.1"/>
    <property type="molecule type" value="Genomic_DNA"/>
</dbReference>
<feature type="domain" description="PhoH-like protein" evidence="4">
    <location>
        <begin position="40"/>
        <end position="246"/>
    </location>
</feature>
<evidence type="ECO:0000256" key="3">
    <source>
        <dbReference type="SAM" id="MobiDB-lite"/>
    </source>
</evidence>
<keyword evidence="1" id="KW-0547">Nucleotide-binding</keyword>
<dbReference type="SUPFAM" id="SSF52540">
    <property type="entry name" value="P-loop containing nucleoside triphosphate hydrolases"/>
    <property type="match status" value="1"/>
</dbReference>
<dbReference type="RefSeq" id="YP_004325066.1">
    <property type="nucleotide sequence ID" value="NC_015290.1"/>
</dbReference>
<accession>E3SP03</accession>
<dbReference type="Proteomes" id="UP000006532">
    <property type="component" value="Segment"/>
</dbReference>
<feature type="region of interest" description="Disordered" evidence="3">
    <location>
        <begin position="1"/>
        <end position="25"/>
    </location>
</feature>
<reference evidence="5 6" key="1">
    <citation type="journal article" date="2010" name="Environ. Microbiol.">
        <title>Genomic analysis of oceanic cyanobacterial myoviruses compared with T4-like myoviruses from diverse hosts and environments.</title>
        <authorList>
            <person name="Sullivan M.B."/>
            <person name="Huang K.H."/>
            <person name="Ignacio-Espinoza J.C."/>
            <person name="Berlin A.M."/>
            <person name="Kelly L."/>
            <person name="Weigele P.R."/>
            <person name="DeFrancesco A.S."/>
            <person name="Kern S.E."/>
            <person name="Thompson L.R."/>
            <person name="Young S."/>
            <person name="Yandava C."/>
            <person name="Fu R."/>
            <person name="Krastins B."/>
            <person name="Chase M."/>
            <person name="Sarracino D."/>
            <person name="Osburne M.S."/>
            <person name="Henn M.R."/>
            <person name="Chisholm S.W."/>
        </authorList>
    </citation>
    <scope>NUCLEOTIDE SEQUENCE [LARGE SCALE GENOMIC DNA]</scope>
    <source>
        <strain evidence="5">NATL1A-15</strain>
    </source>
</reference>
<dbReference type="InterPro" id="IPR027417">
    <property type="entry name" value="P-loop_NTPase"/>
</dbReference>
<dbReference type="Pfam" id="PF02562">
    <property type="entry name" value="PhoH"/>
    <property type="match status" value="1"/>
</dbReference>
<evidence type="ECO:0000256" key="2">
    <source>
        <dbReference type="ARBA" id="ARBA00022840"/>
    </source>
</evidence>
<dbReference type="InterPro" id="IPR051451">
    <property type="entry name" value="PhoH2-like"/>
</dbReference>
<evidence type="ECO:0000259" key="4">
    <source>
        <dbReference type="Pfam" id="PF02562"/>
    </source>
</evidence>
<evidence type="ECO:0000313" key="5">
    <source>
        <dbReference type="EMBL" id="ADO98868.1"/>
    </source>
</evidence>
<gene>
    <name evidence="5" type="primary">phoH</name>
    <name evidence="5" type="ORF">PSSM7_239</name>
</gene>
<dbReference type="PANTHER" id="PTHR30473">
    <property type="entry name" value="PROTEIN PHOH"/>
    <property type="match status" value="1"/>
</dbReference>
<dbReference type="InterPro" id="IPR003714">
    <property type="entry name" value="PhoH"/>
</dbReference>
<keyword evidence="6" id="KW-1185">Reference proteome</keyword>
<protein>
    <submittedName>
        <fullName evidence="5">p-starvation inducible protein</fullName>
    </submittedName>
</protein>
<dbReference type="GO" id="GO:0005524">
    <property type="term" value="F:ATP binding"/>
    <property type="evidence" value="ECO:0007669"/>
    <property type="project" value="UniProtKB-KW"/>
</dbReference>
<dbReference type="PANTHER" id="PTHR30473:SF2">
    <property type="entry name" value="PIN DOMAIN-CONTAINING PROTEIN"/>
    <property type="match status" value="1"/>
</dbReference>
<sequence>MARARKKINGNGNGTAPLQPMSKKMMKRKKPIDSSYMVPVNPLTPNQELVFERYAEGQNLLLHGAAGTGKTFITLYLALKEVLDESTPYDKIYIVRSLVPTREIGFLPGDHEDKSALYQIPYKNMVRFMFSMPDDNSFQMLYENLRAQETISFWSTSFIRGVTLDNAIVIVDEFSNLNYHELDSIITRVGQDSKIMFCGDITQTDLTREYEKSGISNFINILQQMREFTCVEFGIDDIVRSGLVKSYLVTKYNLGF</sequence>
<organism evidence="5 6">
    <name type="scientific">Prochlorococcus phage P-SSM7</name>
    <dbReference type="NCBI Taxonomy" id="445688"/>
    <lineage>
        <taxon>Viruses</taxon>
        <taxon>Duplodnaviria</taxon>
        <taxon>Heunggongvirae</taxon>
        <taxon>Uroviricota</taxon>
        <taxon>Caudoviricetes</taxon>
        <taxon>Pantevenvirales</taxon>
        <taxon>Kyanoviridae</taxon>
        <taxon>Palaemonvirus</taxon>
        <taxon>Palaemonvirus pssm7</taxon>
    </lineage>
</organism>
<dbReference type="OrthoDB" id="8501at10239"/>
<name>E3SP03_9CAUD</name>
<dbReference type="Gene3D" id="3.40.50.300">
    <property type="entry name" value="P-loop containing nucleotide triphosphate hydrolases"/>
    <property type="match status" value="1"/>
</dbReference>
<evidence type="ECO:0000313" key="6">
    <source>
        <dbReference type="Proteomes" id="UP000006532"/>
    </source>
</evidence>
<dbReference type="GeneID" id="10329369"/>
<proteinExistence type="predicted"/>